<evidence type="ECO:0000313" key="1">
    <source>
        <dbReference type="EMBL" id="KAI8034647.1"/>
    </source>
</evidence>
<sequence length="100" mass="10885">SLNPHHSFVSWIWTGSKRRVCFSSLAAVKSEGIRQESDAILAEFSSLAAVKSEGIGQESGRSFGSSLVARDIHTIRDLSRGRKTFESGAGWISPVFLFGK</sequence>
<comment type="caution">
    <text evidence="1">The sequence shown here is derived from an EMBL/GenBank/DDBJ whole genome shotgun (WGS) entry which is preliminary data.</text>
</comment>
<organism evidence="1 2">
    <name type="scientific">Drosophila gunungcola</name>
    <name type="common">fruit fly</name>
    <dbReference type="NCBI Taxonomy" id="103775"/>
    <lineage>
        <taxon>Eukaryota</taxon>
        <taxon>Metazoa</taxon>
        <taxon>Ecdysozoa</taxon>
        <taxon>Arthropoda</taxon>
        <taxon>Hexapoda</taxon>
        <taxon>Insecta</taxon>
        <taxon>Pterygota</taxon>
        <taxon>Neoptera</taxon>
        <taxon>Endopterygota</taxon>
        <taxon>Diptera</taxon>
        <taxon>Brachycera</taxon>
        <taxon>Muscomorpha</taxon>
        <taxon>Ephydroidea</taxon>
        <taxon>Drosophilidae</taxon>
        <taxon>Drosophila</taxon>
        <taxon>Sophophora</taxon>
    </lineage>
</organism>
<evidence type="ECO:0000313" key="2">
    <source>
        <dbReference type="Proteomes" id="UP001059596"/>
    </source>
</evidence>
<name>A0A9P9YCV2_9MUSC</name>
<keyword evidence="2" id="KW-1185">Reference proteome</keyword>
<reference evidence="1" key="1">
    <citation type="journal article" date="2023" name="Genome Biol. Evol.">
        <title>Long-read-based Genome Assembly of Drosophila gunungcola Reveals Fewer Chemosensory Genes in Flower-breeding Species.</title>
        <authorList>
            <person name="Negi A."/>
            <person name="Liao B.Y."/>
            <person name="Yeh S.D."/>
        </authorList>
    </citation>
    <scope>NUCLEOTIDE SEQUENCE</scope>
    <source>
        <strain evidence="1">Sukarami</strain>
    </source>
</reference>
<dbReference type="EMBL" id="JAMKOV010000064">
    <property type="protein sequence ID" value="KAI8034647.1"/>
    <property type="molecule type" value="Genomic_DNA"/>
</dbReference>
<dbReference type="AlphaFoldDB" id="A0A9P9YCV2"/>
<gene>
    <name evidence="1" type="ORF">M5D96_012566</name>
</gene>
<proteinExistence type="predicted"/>
<dbReference type="Proteomes" id="UP001059596">
    <property type="component" value="Unassembled WGS sequence"/>
</dbReference>
<accession>A0A9P9YCV2</accession>
<feature type="non-terminal residue" evidence="1">
    <location>
        <position position="1"/>
    </location>
</feature>
<protein>
    <submittedName>
        <fullName evidence="1">Uncharacterized protein</fullName>
    </submittedName>
</protein>